<reference evidence="7 8" key="1">
    <citation type="submission" date="2017-08" db="EMBL/GenBank/DDBJ databases">
        <title>Burning lignite coal seam in the remote Altai Mountains harbors a hydrogen-driven thermophilic microbial community.</title>
        <authorList>
            <person name="Kadnikov V.V."/>
            <person name="Mardanov A.V."/>
            <person name="Ivasenko D."/>
            <person name="Beletsky A.V."/>
            <person name="Karnachuk O.V."/>
            <person name="Ravin N.V."/>
        </authorList>
    </citation>
    <scope>NUCLEOTIDE SEQUENCE [LARGE SCALE GENOMIC DNA]</scope>
    <source>
        <strain evidence="7">AL33</strain>
    </source>
</reference>
<feature type="transmembrane region" description="Helical" evidence="5">
    <location>
        <begin position="272"/>
        <end position="293"/>
    </location>
</feature>
<keyword evidence="2 5" id="KW-0812">Transmembrane</keyword>
<dbReference type="PROSITE" id="PS00668">
    <property type="entry name" value="COMPLEX1_ND1_2"/>
    <property type="match status" value="1"/>
</dbReference>
<keyword evidence="5" id="KW-0874">Quinone</keyword>
<dbReference type="Pfam" id="PF00146">
    <property type="entry name" value="NADHdh"/>
    <property type="match status" value="1"/>
</dbReference>
<dbReference type="GO" id="GO:0009060">
    <property type="term" value="P:aerobic respiration"/>
    <property type="evidence" value="ECO:0007669"/>
    <property type="project" value="TreeGrafter"/>
</dbReference>
<keyword evidence="3 5" id="KW-1133">Transmembrane helix</keyword>
<dbReference type="EC" id="7.1.1.-" evidence="5"/>
<keyword evidence="5" id="KW-1003">Cell membrane</keyword>
<dbReference type="EMBL" id="PEBV01000001">
    <property type="protein sequence ID" value="PTQ54988.1"/>
    <property type="molecule type" value="Genomic_DNA"/>
</dbReference>
<dbReference type="GO" id="GO:0048038">
    <property type="term" value="F:quinone binding"/>
    <property type="evidence" value="ECO:0007669"/>
    <property type="project" value="UniProtKB-KW"/>
</dbReference>
<dbReference type="GO" id="GO:0016655">
    <property type="term" value="F:oxidoreductase activity, acting on NAD(P)H, quinone or similar compound as acceptor"/>
    <property type="evidence" value="ECO:0007669"/>
    <property type="project" value="UniProtKB-UniRule"/>
</dbReference>
<comment type="catalytic activity">
    <reaction evidence="5">
        <text>a quinone + NADH + 5 H(+)(in) = a quinol + NAD(+) + 4 H(+)(out)</text>
        <dbReference type="Rhea" id="RHEA:57888"/>
        <dbReference type="ChEBI" id="CHEBI:15378"/>
        <dbReference type="ChEBI" id="CHEBI:24646"/>
        <dbReference type="ChEBI" id="CHEBI:57540"/>
        <dbReference type="ChEBI" id="CHEBI:57945"/>
        <dbReference type="ChEBI" id="CHEBI:132124"/>
    </reaction>
</comment>
<feature type="transmembrane region" description="Helical" evidence="5">
    <location>
        <begin position="85"/>
        <end position="107"/>
    </location>
</feature>
<organism evidence="7 8">
    <name type="scientific">Hydrogenibacillus schlegelii</name>
    <name type="common">Bacillus schlegelii</name>
    <dbReference type="NCBI Taxonomy" id="1484"/>
    <lineage>
        <taxon>Bacteria</taxon>
        <taxon>Bacillati</taxon>
        <taxon>Bacillota</taxon>
        <taxon>Bacilli</taxon>
        <taxon>Bacillales</taxon>
        <taxon>Bacillales Family X. Incertae Sedis</taxon>
        <taxon>Hydrogenibacillus</taxon>
    </lineage>
</organism>
<dbReference type="Proteomes" id="UP000244180">
    <property type="component" value="Unassembled WGS sequence"/>
</dbReference>
<evidence type="ECO:0000256" key="4">
    <source>
        <dbReference type="ARBA" id="ARBA00023136"/>
    </source>
</evidence>
<feature type="transmembrane region" description="Helical" evidence="5">
    <location>
        <begin position="237"/>
        <end position="260"/>
    </location>
</feature>
<dbReference type="GO" id="GO:0005886">
    <property type="term" value="C:plasma membrane"/>
    <property type="evidence" value="ECO:0007669"/>
    <property type="project" value="UniProtKB-SubCell"/>
</dbReference>
<gene>
    <name evidence="5" type="primary">nuoH</name>
    <name evidence="7" type="ORF">HSCHL_1931</name>
</gene>
<dbReference type="InterPro" id="IPR018086">
    <property type="entry name" value="NADH_UbQ_OxRdtase_su1_CS"/>
</dbReference>
<comment type="caution">
    <text evidence="7">The sequence shown here is derived from an EMBL/GenBank/DDBJ whole genome shotgun (WGS) entry which is preliminary data.</text>
</comment>
<dbReference type="AlphaFoldDB" id="A0A2T5GFM4"/>
<evidence type="ECO:0000313" key="7">
    <source>
        <dbReference type="EMBL" id="PTQ54988.1"/>
    </source>
</evidence>
<protein>
    <recommendedName>
        <fullName evidence="5">NADH-quinone oxidoreductase subunit H</fullName>
        <ecNumber evidence="5">7.1.1.-</ecNumber>
    </recommendedName>
    <alternativeName>
        <fullName evidence="5">NADH dehydrogenase I subunit H</fullName>
    </alternativeName>
    <alternativeName>
        <fullName evidence="5">NDH-1 subunit H</fullName>
    </alternativeName>
</protein>
<comment type="function">
    <text evidence="5">NDH-1 shuttles electrons from NADH, via FMN and iron-sulfur (Fe-S) centers, to quinones in the respiratory chain. The immediate electron acceptor for the enzyme in this species is believed to be ubiquinone. Couples the redox reaction to proton translocation (for every two electrons transferred, four hydrogen ions are translocated across the cytoplasmic membrane), and thus conserves the redox energy in a proton gradient. This subunit may bind ubiquinone.</text>
</comment>
<name>A0A2T5GFM4_HYDSH</name>
<comment type="subunit">
    <text evidence="5">NDH-1 is composed of 14 different subunits. Subunits NuoA, H, J, K, L, M, N constitute the membrane sector of the complex.</text>
</comment>
<dbReference type="InterPro" id="IPR001694">
    <property type="entry name" value="NADH_UbQ_OxRdtase_su1/FPO"/>
</dbReference>
<keyword evidence="5" id="KW-1278">Translocase</keyword>
<dbReference type="NCBIfam" id="NF004741">
    <property type="entry name" value="PRK06076.1-2"/>
    <property type="match status" value="1"/>
</dbReference>
<evidence type="ECO:0000256" key="6">
    <source>
        <dbReference type="RuleBase" id="RU000471"/>
    </source>
</evidence>
<keyword evidence="4 5" id="KW-0472">Membrane</keyword>
<feature type="transmembrane region" description="Helical" evidence="5">
    <location>
        <begin position="305"/>
        <end position="327"/>
    </location>
</feature>
<comment type="subcellular location">
    <subcellularLocation>
        <location evidence="5 6">Cell membrane</location>
        <topology evidence="5 6">Multi-pass membrane protein</topology>
    </subcellularLocation>
    <subcellularLocation>
        <location evidence="1">Membrane</location>
        <topology evidence="1">Multi-pass membrane protein</topology>
    </subcellularLocation>
</comment>
<evidence type="ECO:0000313" key="8">
    <source>
        <dbReference type="Proteomes" id="UP000244180"/>
    </source>
</evidence>
<keyword evidence="5 6" id="KW-0520">NAD</keyword>
<evidence type="ECO:0000256" key="2">
    <source>
        <dbReference type="ARBA" id="ARBA00022692"/>
    </source>
</evidence>
<feature type="transmembrane region" description="Helical" evidence="5">
    <location>
        <begin position="152"/>
        <end position="172"/>
    </location>
</feature>
<proteinExistence type="inferred from homology"/>
<evidence type="ECO:0000256" key="5">
    <source>
        <dbReference type="HAMAP-Rule" id="MF_01350"/>
    </source>
</evidence>
<comment type="similarity">
    <text evidence="5 6">Belongs to the complex I subunit 1 family.</text>
</comment>
<feature type="transmembrane region" description="Helical" evidence="5">
    <location>
        <begin position="119"/>
        <end position="140"/>
    </location>
</feature>
<dbReference type="PANTHER" id="PTHR11432">
    <property type="entry name" value="NADH DEHYDROGENASE SUBUNIT 1"/>
    <property type="match status" value="1"/>
</dbReference>
<keyword evidence="5 7" id="KW-0830">Ubiquinone</keyword>
<dbReference type="GO" id="GO:0003954">
    <property type="term" value="F:NADH dehydrogenase activity"/>
    <property type="evidence" value="ECO:0007669"/>
    <property type="project" value="TreeGrafter"/>
</dbReference>
<evidence type="ECO:0000256" key="3">
    <source>
        <dbReference type="ARBA" id="ARBA00022989"/>
    </source>
</evidence>
<dbReference type="PANTHER" id="PTHR11432:SF3">
    <property type="entry name" value="NADH-UBIQUINONE OXIDOREDUCTASE CHAIN 1"/>
    <property type="match status" value="1"/>
</dbReference>
<sequence>MRDWLYEPLTLGRFAGMALLIFGLLNVVLFLVTYAIYIQRKLLGWMQSRVGPNRVGPYGLLQTIADVLKLLTKESFIPSHVDRPLFLLAPIVAFAPAFVVFAVLPLTDRIAFSDIGVGLLFYIGVASLSTLGILMGGWASNNKWSLIGAMRAVAMMIAYEIPLVLAALGVVMRAGSLNLTAIVASQETVWNVVPQFIGFLVFLIAALAELNRTPFDLTEAESELIAGYHVEYSGFRFAFFMLAEYVYLFAMGALISLLYFGGWLPPHPALSFIPGGVWMALKTLLFAYFPFWLQATFPRVRVDQLMTFAWKGLMPLALVNIVLTAALKTAGVV</sequence>
<feature type="transmembrane region" description="Helical" evidence="5">
    <location>
        <begin position="14"/>
        <end position="37"/>
    </location>
</feature>
<accession>A0A2T5GFM4</accession>
<evidence type="ECO:0000256" key="1">
    <source>
        <dbReference type="ARBA" id="ARBA00004141"/>
    </source>
</evidence>
<dbReference type="HAMAP" id="MF_01350">
    <property type="entry name" value="NDH1_NuoH"/>
    <property type="match status" value="1"/>
</dbReference>
<feature type="transmembrane region" description="Helical" evidence="5">
    <location>
        <begin position="192"/>
        <end position="210"/>
    </location>
</feature>